<evidence type="ECO:0000313" key="7">
    <source>
        <dbReference type="EMBL" id="PAY24914.1"/>
    </source>
</evidence>
<dbReference type="InterPro" id="IPR015797">
    <property type="entry name" value="NUDIX_hydrolase-like_dom_sf"/>
</dbReference>
<dbReference type="CDD" id="cd03673">
    <property type="entry name" value="NUDIX_Ap6A_hydrolase"/>
    <property type="match status" value="1"/>
</dbReference>
<dbReference type="Gene3D" id="3.90.79.10">
    <property type="entry name" value="Nucleoside Triphosphate Pyrophosphohydrolase"/>
    <property type="match status" value="1"/>
</dbReference>
<dbReference type="SUPFAM" id="SSF55811">
    <property type="entry name" value="Nudix"/>
    <property type="match status" value="1"/>
</dbReference>
<dbReference type="Gene3D" id="3.40.50.1240">
    <property type="entry name" value="Phosphoglycerate mutase-like"/>
    <property type="match status" value="1"/>
</dbReference>
<gene>
    <name evidence="7" type="ORF">CEY15_00095</name>
</gene>
<keyword evidence="8" id="KW-1185">Reference proteome</keyword>
<dbReference type="SUPFAM" id="SSF53254">
    <property type="entry name" value="Phosphoglycerate mutase-like"/>
    <property type="match status" value="1"/>
</dbReference>
<dbReference type="InterPro" id="IPR000086">
    <property type="entry name" value="NUDIX_hydrolase_dom"/>
</dbReference>
<dbReference type="PROSITE" id="PS00893">
    <property type="entry name" value="NUDIX_BOX"/>
    <property type="match status" value="1"/>
</dbReference>
<dbReference type="GO" id="GO:0016787">
    <property type="term" value="F:hydrolase activity"/>
    <property type="evidence" value="ECO:0007669"/>
    <property type="project" value="UniProtKB-KW"/>
</dbReference>
<dbReference type="InterPro" id="IPR013078">
    <property type="entry name" value="His_Pase_superF_clade-1"/>
</dbReference>
<dbReference type="EMBL" id="NTGA01000001">
    <property type="protein sequence ID" value="PAY24914.1"/>
    <property type="molecule type" value="Genomic_DNA"/>
</dbReference>
<organism evidence="7 8">
    <name type="scientific">Dietzia natronolimnaea</name>
    <dbReference type="NCBI Taxonomy" id="161920"/>
    <lineage>
        <taxon>Bacteria</taxon>
        <taxon>Bacillati</taxon>
        <taxon>Actinomycetota</taxon>
        <taxon>Actinomycetes</taxon>
        <taxon>Mycobacteriales</taxon>
        <taxon>Dietziaceae</taxon>
        <taxon>Dietzia</taxon>
    </lineage>
</organism>
<dbReference type="PROSITE" id="PS51462">
    <property type="entry name" value="NUDIX"/>
    <property type="match status" value="1"/>
</dbReference>
<dbReference type="CDD" id="cd07067">
    <property type="entry name" value="HP_PGM_like"/>
    <property type="match status" value="1"/>
</dbReference>
<dbReference type="Proteomes" id="UP000218810">
    <property type="component" value="Unassembled WGS sequence"/>
</dbReference>
<dbReference type="InterPro" id="IPR020476">
    <property type="entry name" value="Nudix_hydrolase"/>
</dbReference>
<dbReference type="OrthoDB" id="4287477at2"/>
<dbReference type="PRINTS" id="PR00502">
    <property type="entry name" value="NUDIXFAMILY"/>
</dbReference>
<evidence type="ECO:0000256" key="3">
    <source>
        <dbReference type="ARBA" id="ARBA00022801"/>
    </source>
</evidence>
<dbReference type="Pfam" id="PF00293">
    <property type="entry name" value="NUDIX"/>
    <property type="match status" value="1"/>
</dbReference>
<accession>A0A2A2WV95</accession>
<feature type="domain" description="Nudix hydrolase" evidence="6">
    <location>
        <begin position="12"/>
        <end position="138"/>
    </location>
</feature>
<evidence type="ECO:0000256" key="2">
    <source>
        <dbReference type="ARBA" id="ARBA00005582"/>
    </source>
</evidence>
<evidence type="ECO:0000256" key="5">
    <source>
        <dbReference type="RuleBase" id="RU003476"/>
    </source>
</evidence>
<evidence type="ECO:0000256" key="1">
    <source>
        <dbReference type="ARBA" id="ARBA00001946"/>
    </source>
</evidence>
<keyword evidence="3 5" id="KW-0378">Hydrolase</keyword>
<dbReference type="AlphaFoldDB" id="A0A2A2WV95"/>
<reference evidence="8" key="1">
    <citation type="submission" date="2017-09" db="EMBL/GenBank/DDBJ databases">
        <authorList>
            <person name="Zhang Y."/>
            <person name="Huang X."/>
            <person name="Liu J."/>
            <person name="Lu L."/>
            <person name="Peng K."/>
        </authorList>
    </citation>
    <scope>NUCLEOTIDE SEQUENCE [LARGE SCALE GENOMIC DNA]</scope>
    <source>
        <strain evidence="8">S-XJ-1</strain>
    </source>
</reference>
<dbReference type="InterPro" id="IPR020084">
    <property type="entry name" value="NUDIX_hydrolase_CS"/>
</dbReference>
<dbReference type="Pfam" id="PF00300">
    <property type="entry name" value="His_Phos_1"/>
    <property type="match status" value="1"/>
</dbReference>
<dbReference type="InterPro" id="IPR029033">
    <property type="entry name" value="His_PPase_superfam"/>
</dbReference>
<dbReference type="SMART" id="SM00855">
    <property type="entry name" value="PGAM"/>
    <property type="match status" value="1"/>
</dbReference>
<proteinExistence type="inferred from homology"/>
<evidence type="ECO:0000259" key="6">
    <source>
        <dbReference type="PROSITE" id="PS51462"/>
    </source>
</evidence>
<evidence type="ECO:0000313" key="8">
    <source>
        <dbReference type="Proteomes" id="UP000218810"/>
    </source>
</evidence>
<dbReference type="PANTHER" id="PTHR43222">
    <property type="entry name" value="NUDIX HYDROLASE 23"/>
    <property type="match status" value="1"/>
</dbReference>
<dbReference type="RefSeq" id="WP_095716772.1">
    <property type="nucleotide sequence ID" value="NZ_NTGA01000001.1"/>
</dbReference>
<protein>
    <submittedName>
        <fullName evidence="7">NUDIX hydrolase</fullName>
    </submittedName>
</protein>
<dbReference type="PANTHER" id="PTHR43222:SF9">
    <property type="entry name" value="8-OXO-(D)GTP PHOSPHATASE"/>
    <property type="match status" value="1"/>
</dbReference>
<keyword evidence="4" id="KW-0460">Magnesium</keyword>
<comment type="similarity">
    <text evidence="2 5">Belongs to the Nudix hydrolase family.</text>
</comment>
<comment type="cofactor">
    <cofactor evidence="1">
        <name>Mg(2+)</name>
        <dbReference type="ChEBI" id="CHEBI:18420"/>
    </cofactor>
</comment>
<evidence type="ECO:0000256" key="4">
    <source>
        <dbReference type="ARBA" id="ARBA00022842"/>
    </source>
</evidence>
<name>A0A2A2WV95_9ACTN</name>
<comment type="caution">
    <text evidence="7">The sequence shown here is derived from an EMBL/GenBank/DDBJ whole genome shotgun (WGS) entry which is preliminary data.</text>
</comment>
<sequence length="305" mass="32887">MSRKSNGGNRVRVVPAAGAVLYRMDGGEARCAVVHRPRYDDWSLPKGKVDPGESLPVTAVREIEEETGHTAVLESRIGTTAYPLKENTRKEVTYWSARATGGDFEPNSEVDEIRWLPVDEAKDLVSYGLDRKILGRFAAARPVDSVLLLVRHAKAGSRSEWSGDDSARPLDKTGRTQAELLAPMLRAFGVRRLHSAPRVRCEQTVGPLADELGVEVRLEPALSDEAYLDDPVAARTRVIEIADGDGVAAVSSQGTAIPGLVGDLSRLAGLVVADTSTKKSGTWGLGFADGRLAFADYYPSPLPAR</sequence>